<dbReference type="InterPro" id="IPR039697">
    <property type="entry name" value="Alcohol_dehydrogenase_Fe"/>
</dbReference>
<feature type="region of interest" description="Disordered" evidence="1">
    <location>
        <begin position="404"/>
        <end position="426"/>
    </location>
</feature>
<evidence type="ECO:0000256" key="1">
    <source>
        <dbReference type="SAM" id="MobiDB-lite"/>
    </source>
</evidence>
<name>A0AA39PKT7_9AGAR</name>
<evidence type="ECO:0000313" key="4">
    <source>
        <dbReference type="Proteomes" id="UP001175227"/>
    </source>
</evidence>
<dbReference type="Pfam" id="PF25137">
    <property type="entry name" value="ADH_Fe_C"/>
    <property type="match status" value="1"/>
</dbReference>
<keyword evidence="4" id="KW-1185">Reference proteome</keyword>
<dbReference type="PANTHER" id="PTHR11496:SF97">
    <property type="entry name" value="ALCOHOL DEHYDROGENASE IRON-TYPE_GLYCEROL DEHYDROGENASE GLDA DOMAIN-CONTAINING PROTEIN"/>
    <property type="match status" value="1"/>
</dbReference>
<reference evidence="3" key="1">
    <citation type="submission" date="2023-06" db="EMBL/GenBank/DDBJ databases">
        <authorList>
            <consortium name="Lawrence Berkeley National Laboratory"/>
            <person name="Ahrendt S."/>
            <person name="Sahu N."/>
            <person name="Indic B."/>
            <person name="Wong-Bajracharya J."/>
            <person name="Merenyi Z."/>
            <person name="Ke H.-M."/>
            <person name="Monk M."/>
            <person name="Kocsube S."/>
            <person name="Drula E."/>
            <person name="Lipzen A."/>
            <person name="Balint B."/>
            <person name="Henrissat B."/>
            <person name="Andreopoulos B."/>
            <person name="Martin F.M."/>
            <person name="Harder C.B."/>
            <person name="Rigling D."/>
            <person name="Ford K.L."/>
            <person name="Foster G.D."/>
            <person name="Pangilinan J."/>
            <person name="Papanicolaou A."/>
            <person name="Barry K."/>
            <person name="LaButti K."/>
            <person name="Viragh M."/>
            <person name="Koriabine M."/>
            <person name="Yan M."/>
            <person name="Riley R."/>
            <person name="Champramary S."/>
            <person name="Plett K.L."/>
            <person name="Tsai I.J."/>
            <person name="Slot J."/>
            <person name="Sipos G."/>
            <person name="Plett J."/>
            <person name="Nagy L.G."/>
            <person name="Grigoriev I.V."/>
        </authorList>
    </citation>
    <scope>NUCLEOTIDE SEQUENCE</scope>
    <source>
        <strain evidence="3">ICMP 16352</strain>
    </source>
</reference>
<proteinExistence type="predicted"/>
<dbReference type="PROSITE" id="PS00060">
    <property type="entry name" value="ADH_IRON_2"/>
    <property type="match status" value="1"/>
</dbReference>
<dbReference type="EMBL" id="JAUEPR010000004">
    <property type="protein sequence ID" value="KAK0485889.1"/>
    <property type="molecule type" value="Genomic_DNA"/>
</dbReference>
<protein>
    <recommendedName>
        <fullName evidence="2">Fe-containing alcohol dehydrogenase-like C-terminal domain-containing protein</fullName>
    </recommendedName>
</protein>
<feature type="compositionally biased region" description="Basic and acidic residues" evidence="1">
    <location>
        <begin position="404"/>
        <end position="418"/>
    </location>
</feature>
<evidence type="ECO:0000259" key="2">
    <source>
        <dbReference type="Pfam" id="PF25137"/>
    </source>
</evidence>
<dbReference type="Proteomes" id="UP001175227">
    <property type="component" value="Unassembled WGS sequence"/>
</dbReference>
<gene>
    <name evidence="3" type="ORF">IW261DRAFT_1415779</name>
</gene>
<dbReference type="GO" id="GO:0004022">
    <property type="term" value="F:alcohol dehydrogenase (NAD+) activity"/>
    <property type="evidence" value="ECO:0007669"/>
    <property type="project" value="TreeGrafter"/>
</dbReference>
<evidence type="ECO:0000313" key="3">
    <source>
        <dbReference type="EMBL" id="KAK0485889.1"/>
    </source>
</evidence>
<dbReference type="AlphaFoldDB" id="A0AA39PKT7"/>
<accession>A0AA39PKT7</accession>
<feature type="domain" description="Fe-containing alcohol dehydrogenase-like C-terminal" evidence="2">
    <location>
        <begin position="485"/>
        <end position="665"/>
    </location>
</feature>
<dbReference type="Gene3D" id="1.20.1090.10">
    <property type="entry name" value="Dehydroquinate synthase-like - alpha domain"/>
    <property type="match status" value="1"/>
</dbReference>
<dbReference type="PANTHER" id="PTHR11496">
    <property type="entry name" value="ALCOHOL DEHYDROGENASE"/>
    <property type="match status" value="1"/>
</dbReference>
<comment type="caution">
    <text evidence="3">The sequence shown here is derived from an EMBL/GenBank/DDBJ whole genome shotgun (WGS) entry which is preliminary data.</text>
</comment>
<dbReference type="InterPro" id="IPR056798">
    <property type="entry name" value="ADH_Fe_C"/>
</dbReference>
<organism evidence="3 4">
    <name type="scientific">Armillaria novae-zelandiae</name>
    <dbReference type="NCBI Taxonomy" id="153914"/>
    <lineage>
        <taxon>Eukaryota</taxon>
        <taxon>Fungi</taxon>
        <taxon>Dikarya</taxon>
        <taxon>Basidiomycota</taxon>
        <taxon>Agaricomycotina</taxon>
        <taxon>Agaricomycetes</taxon>
        <taxon>Agaricomycetidae</taxon>
        <taxon>Agaricales</taxon>
        <taxon>Marasmiineae</taxon>
        <taxon>Physalacriaceae</taxon>
        <taxon>Armillaria</taxon>
    </lineage>
</organism>
<dbReference type="GO" id="GO:0046872">
    <property type="term" value="F:metal ion binding"/>
    <property type="evidence" value="ECO:0007669"/>
    <property type="project" value="InterPro"/>
</dbReference>
<dbReference type="GO" id="GO:0005739">
    <property type="term" value="C:mitochondrion"/>
    <property type="evidence" value="ECO:0007669"/>
    <property type="project" value="TreeGrafter"/>
</dbReference>
<dbReference type="InterPro" id="IPR018211">
    <property type="entry name" value="ADH_Fe_CS"/>
</dbReference>
<dbReference type="SUPFAM" id="SSF56796">
    <property type="entry name" value="Dehydroquinate synthase-like"/>
    <property type="match status" value="1"/>
</dbReference>
<sequence>MSTLPTGPVTATLSALSQQRTDLLAEQSYVANSMFVGSHEWVADGNANFLASAADVHSVDPSLTPEATQVVIVGRVLPNPRFLKFKNVGNYNDRYMSLFDAKWLLHLQNPAGTVFDADWTRGLANLQAVEQKVAVTKGANMLVYTPQDTLREFRATSPCFLTNDSENPDPALNAYQNKVERKFREELNDLSPWWKLNPVPVFNVKGDKIPPGMPQEKSLERSLVKLTFTVKHNYISSSKLDSFSARMVCAHILLPGMVYDDIVNARIAMVIAPAVSASLSVGHGTTIVGDLDENGSDLTAPPITTAIASMAASALPVPNAQETTSVLTNVATEMVSSRGSDASITPTSLERNKTTIKAETTEGEGVSSGVTKKTAETVIRLATNAYVPNDSLVIKIPAIGVTKNTEDQKEPGSLRVDPRVTSPAPNVNVDRAKRRLAESDNGLVVKKARVKGPVSNIMSFMEFWYRPTARQGIGGVDRRPLVVSIRALDHAVENLYRNETPHPIKVLCYAAIADLFTYLPASKANPQDVAVRQRLQIASWMSLWPLKLERYSPLGLSHALGHRLGATYGIPHGITSCITLSPVVALKAEIESQENKEALSKVLFYLHHQTTGDLDQDVLLLSRLIQEIFYADRLVTSLGLKSSLEDYKVPKEDVERIAELVLGSKEQGVYDKVVGVLQGLYRSGEL</sequence>